<dbReference type="Pfam" id="PF19535">
    <property type="entry name" value="DUF6060"/>
    <property type="match status" value="1"/>
</dbReference>
<proteinExistence type="predicted"/>
<dbReference type="EMBL" id="MU863875">
    <property type="protein sequence ID" value="KAK4205765.1"/>
    <property type="molecule type" value="Genomic_DNA"/>
</dbReference>
<reference evidence="1" key="2">
    <citation type="submission" date="2023-05" db="EMBL/GenBank/DDBJ databases">
        <authorList>
            <consortium name="Lawrence Berkeley National Laboratory"/>
            <person name="Steindorff A."/>
            <person name="Hensen N."/>
            <person name="Bonometti L."/>
            <person name="Westerberg I."/>
            <person name="Brannstrom I.O."/>
            <person name="Guillou S."/>
            <person name="Cros-Aarteil S."/>
            <person name="Calhoun S."/>
            <person name="Haridas S."/>
            <person name="Kuo A."/>
            <person name="Mondo S."/>
            <person name="Pangilinan J."/>
            <person name="Riley R."/>
            <person name="Labutti K."/>
            <person name="Andreopoulos B."/>
            <person name="Lipzen A."/>
            <person name="Chen C."/>
            <person name="Yanf M."/>
            <person name="Daum C."/>
            <person name="Ng V."/>
            <person name="Clum A."/>
            <person name="Ohm R."/>
            <person name="Martin F."/>
            <person name="Silar P."/>
            <person name="Natvig D."/>
            <person name="Lalanne C."/>
            <person name="Gautier V."/>
            <person name="Ament-Velasquez S.L."/>
            <person name="Kruys A."/>
            <person name="Hutchinson M.I."/>
            <person name="Powell A.J."/>
            <person name="Barry K."/>
            <person name="Miller A.N."/>
            <person name="Grigoriev I.V."/>
            <person name="Debuchy R."/>
            <person name="Gladieux P."/>
            <person name="Thoren M.H."/>
            <person name="Johannesson H."/>
        </authorList>
    </citation>
    <scope>NUCLEOTIDE SEQUENCE</scope>
    <source>
        <strain evidence="1">CBS 315.58</strain>
    </source>
</reference>
<reference evidence="1" key="1">
    <citation type="journal article" date="2023" name="Mol. Phylogenet. Evol.">
        <title>Genome-scale phylogeny and comparative genomics of the fungal order Sordariales.</title>
        <authorList>
            <person name="Hensen N."/>
            <person name="Bonometti L."/>
            <person name="Westerberg I."/>
            <person name="Brannstrom I.O."/>
            <person name="Guillou S."/>
            <person name="Cros-Aarteil S."/>
            <person name="Calhoun S."/>
            <person name="Haridas S."/>
            <person name="Kuo A."/>
            <person name="Mondo S."/>
            <person name="Pangilinan J."/>
            <person name="Riley R."/>
            <person name="LaButti K."/>
            <person name="Andreopoulos B."/>
            <person name="Lipzen A."/>
            <person name="Chen C."/>
            <person name="Yan M."/>
            <person name="Daum C."/>
            <person name="Ng V."/>
            <person name="Clum A."/>
            <person name="Steindorff A."/>
            <person name="Ohm R.A."/>
            <person name="Martin F."/>
            <person name="Silar P."/>
            <person name="Natvig D.O."/>
            <person name="Lalanne C."/>
            <person name="Gautier V."/>
            <person name="Ament-Velasquez S.L."/>
            <person name="Kruys A."/>
            <person name="Hutchinson M.I."/>
            <person name="Powell A.J."/>
            <person name="Barry K."/>
            <person name="Miller A.N."/>
            <person name="Grigoriev I.V."/>
            <person name="Debuchy R."/>
            <person name="Gladieux P."/>
            <person name="Hiltunen Thoren M."/>
            <person name="Johannesson H."/>
        </authorList>
    </citation>
    <scope>NUCLEOTIDE SEQUENCE</scope>
    <source>
        <strain evidence="1">CBS 315.58</strain>
    </source>
</reference>
<keyword evidence="2" id="KW-1185">Reference proteome</keyword>
<dbReference type="AlphaFoldDB" id="A0AAN7B2C2"/>
<accession>A0AAN7B2C2</accession>
<comment type="caution">
    <text evidence="1">The sequence shown here is derived from an EMBL/GenBank/DDBJ whole genome shotgun (WGS) entry which is preliminary data.</text>
</comment>
<gene>
    <name evidence="1" type="ORF">QBC40DRAFT_312090</name>
</gene>
<evidence type="ECO:0000313" key="1">
    <source>
        <dbReference type="EMBL" id="KAK4205765.1"/>
    </source>
</evidence>
<name>A0AAN7B2C2_9PEZI</name>
<organism evidence="1 2">
    <name type="scientific">Triangularia verruculosa</name>
    <dbReference type="NCBI Taxonomy" id="2587418"/>
    <lineage>
        <taxon>Eukaryota</taxon>
        <taxon>Fungi</taxon>
        <taxon>Dikarya</taxon>
        <taxon>Ascomycota</taxon>
        <taxon>Pezizomycotina</taxon>
        <taxon>Sordariomycetes</taxon>
        <taxon>Sordariomycetidae</taxon>
        <taxon>Sordariales</taxon>
        <taxon>Podosporaceae</taxon>
        <taxon>Triangularia</taxon>
    </lineage>
</organism>
<dbReference type="InterPro" id="IPR045702">
    <property type="entry name" value="DUF6060"/>
</dbReference>
<evidence type="ECO:0000313" key="2">
    <source>
        <dbReference type="Proteomes" id="UP001303160"/>
    </source>
</evidence>
<protein>
    <submittedName>
        <fullName evidence="1">Uncharacterized protein</fullName>
    </submittedName>
</protein>
<sequence length="224" mass="24357">MVQYCCGFEECAELEIPHDKKRNIAIGGHTPRSSSSGLGISARGSGSGGLYLQFNNGTIIPPKEVGYPPESLAARAAQKMTRRCDGWEENSYEHAPENKEYYKTFETDIVGDAVAPSTEDRTITVSHARSVERRTTFSLEVGDPWGIVTASVGYEFATTETQEISYELLIPAGVGGQVGYTPVYVCTRGTLRDCDGNTFDGEACTALLDPQTGKIRGEWQIVEA</sequence>
<dbReference type="Proteomes" id="UP001303160">
    <property type="component" value="Unassembled WGS sequence"/>
</dbReference>